<organism evidence="1 2">
    <name type="scientific">Mesonia algae</name>
    <dbReference type="NCBI Taxonomy" id="213248"/>
    <lineage>
        <taxon>Bacteria</taxon>
        <taxon>Pseudomonadati</taxon>
        <taxon>Bacteroidota</taxon>
        <taxon>Flavobacteriia</taxon>
        <taxon>Flavobacteriales</taxon>
        <taxon>Flavobacteriaceae</taxon>
        <taxon>Mesonia</taxon>
    </lineage>
</organism>
<dbReference type="InterPro" id="IPR008969">
    <property type="entry name" value="CarboxyPept-like_regulatory"/>
</dbReference>
<gene>
    <name evidence="1" type="ORF">LX95_02436</name>
</gene>
<dbReference type="GO" id="GO:0004180">
    <property type="term" value="F:carboxypeptidase activity"/>
    <property type="evidence" value="ECO:0007669"/>
    <property type="project" value="UniProtKB-KW"/>
</dbReference>
<keyword evidence="1" id="KW-0378">Hydrolase</keyword>
<dbReference type="Proteomes" id="UP000249542">
    <property type="component" value="Unassembled WGS sequence"/>
</dbReference>
<dbReference type="RefSeq" id="WP_146240788.1">
    <property type="nucleotide sequence ID" value="NZ_QKYV01000007.1"/>
</dbReference>
<keyword evidence="1" id="KW-0121">Carboxypeptidase</keyword>
<evidence type="ECO:0000313" key="1">
    <source>
        <dbReference type="EMBL" id="PZW38772.1"/>
    </source>
</evidence>
<protein>
    <submittedName>
        <fullName evidence="1">Carboxypeptidase-like protein</fullName>
    </submittedName>
</protein>
<dbReference type="SUPFAM" id="SSF49464">
    <property type="entry name" value="Carboxypeptidase regulatory domain-like"/>
    <property type="match status" value="1"/>
</dbReference>
<dbReference type="AlphaFoldDB" id="A0A2W7HZY0"/>
<dbReference type="Gene3D" id="2.60.40.1120">
    <property type="entry name" value="Carboxypeptidase-like, regulatory domain"/>
    <property type="match status" value="1"/>
</dbReference>
<proteinExistence type="predicted"/>
<accession>A0A2W7HZY0</accession>
<dbReference type="Pfam" id="PF13715">
    <property type="entry name" value="CarbopepD_reg_2"/>
    <property type="match status" value="1"/>
</dbReference>
<sequence>MKYTIDIPKPCNEGWQNMTPSQKGRFCASCQKEVIDFTQLSSSDITRKIKSSKNLCGRFTKDQLQQNYTISSHNNLSRLGIALGLGSIIAVAQPSFAQEKRSRQYSVLDFKTHNKKEKQNEENTTQVLKNSAPFCELIKFISINGTVTDNFDLPVPNVSITQQNTSNATQTDLDGNYLIQIPKKDLNEEVSLEFTYIGFDTQKVIINKESKKIDIVLTTNENTLEGFITVQRPNIFQQFLNLFRSKENRRHF</sequence>
<dbReference type="EMBL" id="QKYV01000007">
    <property type="protein sequence ID" value="PZW38772.1"/>
    <property type="molecule type" value="Genomic_DNA"/>
</dbReference>
<comment type="caution">
    <text evidence="1">The sequence shown here is derived from an EMBL/GenBank/DDBJ whole genome shotgun (WGS) entry which is preliminary data.</text>
</comment>
<name>A0A2W7HZY0_9FLAO</name>
<keyword evidence="2" id="KW-1185">Reference proteome</keyword>
<reference evidence="1 2" key="1">
    <citation type="submission" date="2018-06" db="EMBL/GenBank/DDBJ databases">
        <title>Genomic Encyclopedia of Archaeal and Bacterial Type Strains, Phase II (KMG-II): from individual species to whole genera.</title>
        <authorList>
            <person name="Goeker M."/>
        </authorList>
    </citation>
    <scope>NUCLEOTIDE SEQUENCE [LARGE SCALE GENOMIC DNA]</scope>
    <source>
        <strain evidence="1 2">DSM 15361</strain>
    </source>
</reference>
<evidence type="ECO:0000313" key="2">
    <source>
        <dbReference type="Proteomes" id="UP000249542"/>
    </source>
</evidence>
<keyword evidence="1" id="KW-0645">Protease</keyword>